<feature type="compositionally biased region" description="Low complexity" evidence="2">
    <location>
        <begin position="90"/>
        <end position="99"/>
    </location>
</feature>
<proteinExistence type="predicted"/>
<feature type="transmembrane region" description="Helical" evidence="3">
    <location>
        <begin position="124"/>
        <end position="148"/>
    </location>
</feature>
<name>A0AAE0M5U8_9PEZI</name>
<evidence type="ECO:0000313" key="4">
    <source>
        <dbReference type="EMBL" id="KAK3320387.1"/>
    </source>
</evidence>
<reference evidence="4" key="2">
    <citation type="submission" date="2023-06" db="EMBL/GenBank/DDBJ databases">
        <authorList>
            <consortium name="Lawrence Berkeley National Laboratory"/>
            <person name="Haridas S."/>
            <person name="Hensen N."/>
            <person name="Bonometti L."/>
            <person name="Westerberg I."/>
            <person name="Brannstrom I.O."/>
            <person name="Guillou S."/>
            <person name="Cros-Aarteil S."/>
            <person name="Calhoun S."/>
            <person name="Kuo A."/>
            <person name="Mondo S."/>
            <person name="Pangilinan J."/>
            <person name="Riley R."/>
            <person name="Labutti K."/>
            <person name="Andreopoulos B."/>
            <person name="Lipzen A."/>
            <person name="Chen C."/>
            <person name="Yanf M."/>
            <person name="Daum C."/>
            <person name="Ng V."/>
            <person name="Clum A."/>
            <person name="Steindorff A."/>
            <person name="Ohm R."/>
            <person name="Martin F."/>
            <person name="Silar P."/>
            <person name="Natvig D."/>
            <person name="Lalanne C."/>
            <person name="Gautier V."/>
            <person name="Ament-Velasquez S.L."/>
            <person name="Kruys A."/>
            <person name="Hutchinson M.I."/>
            <person name="Powell A.J."/>
            <person name="Barry K."/>
            <person name="Miller A.N."/>
            <person name="Grigoriev I.V."/>
            <person name="Debuchy R."/>
            <person name="Gladieux P."/>
            <person name="Thoren M.H."/>
            <person name="Johannesson H."/>
        </authorList>
    </citation>
    <scope>NUCLEOTIDE SEQUENCE</scope>
    <source>
        <strain evidence="4">SMH4131-1</strain>
    </source>
</reference>
<dbReference type="AlphaFoldDB" id="A0AAE0M5U8"/>
<reference evidence="4" key="1">
    <citation type="journal article" date="2023" name="Mol. Phylogenet. Evol.">
        <title>Genome-scale phylogeny and comparative genomics of the fungal order Sordariales.</title>
        <authorList>
            <person name="Hensen N."/>
            <person name="Bonometti L."/>
            <person name="Westerberg I."/>
            <person name="Brannstrom I.O."/>
            <person name="Guillou S."/>
            <person name="Cros-Aarteil S."/>
            <person name="Calhoun S."/>
            <person name="Haridas S."/>
            <person name="Kuo A."/>
            <person name="Mondo S."/>
            <person name="Pangilinan J."/>
            <person name="Riley R."/>
            <person name="LaButti K."/>
            <person name="Andreopoulos B."/>
            <person name="Lipzen A."/>
            <person name="Chen C."/>
            <person name="Yan M."/>
            <person name="Daum C."/>
            <person name="Ng V."/>
            <person name="Clum A."/>
            <person name="Steindorff A."/>
            <person name="Ohm R.A."/>
            <person name="Martin F."/>
            <person name="Silar P."/>
            <person name="Natvig D.O."/>
            <person name="Lalanne C."/>
            <person name="Gautier V."/>
            <person name="Ament-Velasquez S.L."/>
            <person name="Kruys A."/>
            <person name="Hutchinson M.I."/>
            <person name="Powell A.J."/>
            <person name="Barry K."/>
            <person name="Miller A.N."/>
            <person name="Grigoriev I.V."/>
            <person name="Debuchy R."/>
            <person name="Gladieux P."/>
            <person name="Hiltunen Thoren M."/>
            <person name="Johannesson H."/>
        </authorList>
    </citation>
    <scope>NUCLEOTIDE SEQUENCE</scope>
    <source>
        <strain evidence="4">SMH4131-1</strain>
    </source>
</reference>
<keyword evidence="3" id="KW-0812">Transmembrane</keyword>
<keyword evidence="3" id="KW-1133">Transmembrane helix</keyword>
<evidence type="ECO:0000256" key="2">
    <source>
        <dbReference type="SAM" id="MobiDB-lite"/>
    </source>
</evidence>
<comment type="caution">
    <text evidence="4">The sequence shown here is derived from an EMBL/GenBank/DDBJ whole genome shotgun (WGS) entry which is preliminary data.</text>
</comment>
<dbReference type="CDD" id="cd22191">
    <property type="entry name" value="DPBB_RlpA_EXP_N-like"/>
    <property type="match status" value="1"/>
</dbReference>
<gene>
    <name evidence="4" type="ORF">B0T19DRAFT_239910</name>
</gene>
<accession>A0AAE0M5U8</accession>
<protein>
    <submittedName>
        <fullName evidence="4">RlpA-like double-psi beta-barrel-protein domain-containing protein-containing protein</fullName>
    </submittedName>
</protein>
<evidence type="ECO:0000256" key="3">
    <source>
        <dbReference type="SAM" id="Phobius"/>
    </source>
</evidence>
<dbReference type="InterPro" id="IPR036908">
    <property type="entry name" value="RlpA-like_sf"/>
</dbReference>
<keyword evidence="3" id="KW-0472">Membrane</keyword>
<dbReference type="InterPro" id="IPR051477">
    <property type="entry name" value="Expansin_CellWall"/>
</dbReference>
<feature type="region of interest" description="Disordered" evidence="2">
    <location>
        <begin position="79"/>
        <end position="99"/>
    </location>
</feature>
<feature type="compositionally biased region" description="Polar residues" evidence="2">
    <location>
        <begin position="79"/>
        <end position="89"/>
    </location>
</feature>
<dbReference type="PANTHER" id="PTHR31836">
    <property type="match status" value="1"/>
</dbReference>
<keyword evidence="5" id="KW-1185">Reference proteome</keyword>
<dbReference type="SUPFAM" id="SSF50685">
    <property type="entry name" value="Barwin-like endoglucanases"/>
    <property type="match status" value="1"/>
</dbReference>
<evidence type="ECO:0000313" key="5">
    <source>
        <dbReference type="Proteomes" id="UP001286456"/>
    </source>
</evidence>
<dbReference type="Gene3D" id="2.40.40.10">
    <property type="entry name" value="RlpA-like domain"/>
    <property type="match status" value="1"/>
</dbReference>
<organism evidence="4 5">
    <name type="scientific">Cercophora scortea</name>
    <dbReference type="NCBI Taxonomy" id="314031"/>
    <lineage>
        <taxon>Eukaryota</taxon>
        <taxon>Fungi</taxon>
        <taxon>Dikarya</taxon>
        <taxon>Ascomycota</taxon>
        <taxon>Pezizomycotina</taxon>
        <taxon>Sordariomycetes</taxon>
        <taxon>Sordariomycetidae</taxon>
        <taxon>Sordariales</taxon>
        <taxon>Lasiosphaeriaceae</taxon>
        <taxon>Cercophora</taxon>
    </lineage>
</organism>
<keyword evidence="1" id="KW-0732">Signal</keyword>
<dbReference type="PANTHER" id="PTHR31836:SF28">
    <property type="entry name" value="SRCR DOMAIN-CONTAINING PROTEIN-RELATED"/>
    <property type="match status" value="1"/>
</dbReference>
<dbReference type="EMBL" id="JAUEPO010000005">
    <property type="protein sequence ID" value="KAK3320387.1"/>
    <property type="molecule type" value="Genomic_DNA"/>
</dbReference>
<evidence type="ECO:0000256" key="1">
    <source>
        <dbReference type="ARBA" id="ARBA00022729"/>
    </source>
</evidence>
<sequence length="280" mass="30716">MADDKGLPQLPERVRHLPEWETPVHPPKRSLYARLTDRLAFKRPVFLAQSTTTPAQSHESSIIQQDKETLDGGPILPTHTPTLETKLSNPPTTSPTRTPVTLRERFDTLLPPNRTYWRLTRRSLLLFVALPLFLLFILALGLGLGLGLRNSHKSGTGYLPLPGDKAVHSGDLTYYDIALGACGWTNDDNEYVCAVAHSVYDAAATGASKGNPNLNPLCGKKIRVMRDYSEAGLGNVTVDVTVVDRCVGCAPEDLDLSPAVFNRLAPESKGRVVGQWAWLD</sequence>
<dbReference type="Proteomes" id="UP001286456">
    <property type="component" value="Unassembled WGS sequence"/>
</dbReference>